<dbReference type="EMBL" id="NFEN01000034">
    <property type="protein sequence ID" value="OUA30154.1"/>
    <property type="molecule type" value="Genomic_DNA"/>
</dbReference>
<dbReference type="GO" id="GO:0003677">
    <property type="term" value="F:DNA binding"/>
    <property type="evidence" value="ECO:0007669"/>
    <property type="project" value="InterPro"/>
</dbReference>
<gene>
    <name evidence="2" type="ORF">BK775_06285</name>
</gene>
<protein>
    <recommendedName>
        <fullName evidence="1">HTH cro/C1-type domain-containing protein</fullName>
    </recommendedName>
</protein>
<dbReference type="InterPro" id="IPR001387">
    <property type="entry name" value="Cro/C1-type_HTH"/>
</dbReference>
<evidence type="ECO:0000313" key="2">
    <source>
        <dbReference type="EMBL" id="OUA30154.1"/>
    </source>
</evidence>
<feature type="domain" description="HTH cro/C1-type" evidence="1">
    <location>
        <begin position="15"/>
        <end position="63"/>
    </location>
</feature>
<accession>A0A9X6KTG6</accession>
<reference evidence="2 3" key="1">
    <citation type="submission" date="2016-10" db="EMBL/GenBank/DDBJ databases">
        <title>Comparative genomics of Bacillus thuringiensis reveals a path to pathogens against multiple invertebrate hosts.</title>
        <authorList>
            <person name="Zheng J."/>
            <person name="Gao Q."/>
            <person name="Liu H."/>
            <person name="Peng D."/>
            <person name="Ruan L."/>
            <person name="Sun M."/>
        </authorList>
    </citation>
    <scope>NUCLEOTIDE SEQUENCE [LARGE SCALE GENOMIC DNA]</scope>
    <source>
        <strain evidence="2">I13</strain>
    </source>
</reference>
<dbReference type="SMART" id="SM00530">
    <property type="entry name" value="HTH_XRE"/>
    <property type="match status" value="1"/>
</dbReference>
<dbReference type="InterPro" id="IPR010982">
    <property type="entry name" value="Lambda_DNA-bd_dom_sf"/>
</dbReference>
<sequence length="69" mass="7698">MVDFDNKKLTWILLEHGVSQRQLSKELGKAKATVSGYVNGTIQPPFSVICKIADVLGVSVDYFREGRNE</sequence>
<evidence type="ECO:0000259" key="1">
    <source>
        <dbReference type="PROSITE" id="PS50943"/>
    </source>
</evidence>
<dbReference type="Pfam" id="PF01381">
    <property type="entry name" value="HTH_3"/>
    <property type="match status" value="1"/>
</dbReference>
<dbReference type="Gene3D" id="1.10.260.40">
    <property type="entry name" value="lambda repressor-like DNA-binding domains"/>
    <property type="match status" value="1"/>
</dbReference>
<organism evidence="2 3">
    <name type="scientific">Bacillus thuringiensis</name>
    <dbReference type="NCBI Taxonomy" id="1428"/>
    <lineage>
        <taxon>Bacteria</taxon>
        <taxon>Bacillati</taxon>
        <taxon>Bacillota</taxon>
        <taxon>Bacilli</taxon>
        <taxon>Bacillales</taxon>
        <taxon>Bacillaceae</taxon>
        <taxon>Bacillus</taxon>
        <taxon>Bacillus cereus group</taxon>
    </lineage>
</organism>
<dbReference type="SUPFAM" id="SSF47413">
    <property type="entry name" value="lambda repressor-like DNA-binding domains"/>
    <property type="match status" value="1"/>
</dbReference>
<dbReference type="CDD" id="cd00093">
    <property type="entry name" value="HTH_XRE"/>
    <property type="match status" value="1"/>
</dbReference>
<dbReference type="Proteomes" id="UP000195077">
    <property type="component" value="Unassembled WGS sequence"/>
</dbReference>
<dbReference type="AlphaFoldDB" id="A0A9X6KTG6"/>
<name>A0A9X6KTG6_BACTU</name>
<dbReference type="PROSITE" id="PS50943">
    <property type="entry name" value="HTH_CROC1"/>
    <property type="match status" value="1"/>
</dbReference>
<evidence type="ECO:0000313" key="3">
    <source>
        <dbReference type="Proteomes" id="UP000195077"/>
    </source>
</evidence>
<comment type="caution">
    <text evidence="2">The sequence shown here is derived from an EMBL/GenBank/DDBJ whole genome shotgun (WGS) entry which is preliminary data.</text>
</comment>
<proteinExistence type="predicted"/>